<dbReference type="Gene3D" id="3.90.220.20">
    <property type="entry name" value="DNA methylase specificity domains"/>
    <property type="match status" value="1"/>
</dbReference>
<sequence>MDMQSKAKKLIEMIQTAPVEWKPLGEVLVRTKGTKITAGQMKEMHKDNAPLKIFAGGKTFALVDFDDVPDKDIHREPSIIVKSRGIIEFEYYDKPFSHKNEMWSYHSVNKHIYIKYVYYFLKTQENYFRNIGSKMQMPQIATPDTDNYKIPIPSLETQQKIVKILDKFTELEATLEATLEAELALRKRQYRYYRDLLLDFDNQIGGDS</sequence>
<gene>
    <name evidence="5" type="ORF">NGO_02155</name>
</gene>
<dbReference type="RefSeq" id="WP_025456033.1">
    <property type="nucleotide sequence ID" value="NC_002946.2"/>
</dbReference>
<reference evidence="6" key="1">
    <citation type="submission" date="2003-03" db="EMBL/GenBank/DDBJ databases">
        <title>The complete genome sequence of Neisseria gonorrhoeae.</title>
        <authorList>
            <person name="Lewis L.A."/>
            <person name="Gillaspy A.F."/>
            <person name="McLaughlin R.E."/>
            <person name="Gipson M."/>
            <person name="Ducey T.F."/>
            <person name="Ownbey T."/>
            <person name="Hartman K."/>
            <person name="Nydick C."/>
            <person name="Carson M.B."/>
            <person name="Vaughn J."/>
            <person name="Thomson C."/>
            <person name="Song L."/>
            <person name="Lin S."/>
            <person name="Yuan X."/>
            <person name="Najar F."/>
            <person name="Zhan M."/>
            <person name="Ren Q."/>
            <person name="Zhu H."/>
            <person name="Qi S."/>
            <person name="Kenton S.M."/>
            <person name="Lai H."/>
            <person name="White J.D."/>
            <person name="Clifton S."/>
            <person name="Roe B.A."/>
            <person name="Dyer D.W."/>
        </authorList>
    </citation>
    <scope>NUCLEOTIDE SEQUENCE [LARGE SCALE GENOMIC DNA]</scope>
    <source>
        <strain evidence="6">ATCC 700825 / FA 1090</strain>
    </source>
</reference>
<dbReference type="STRING" id="242231.NGO_02155"/>
<dbReference type="InterPro" id="IPR051212">
    <property type="entry name" value="Type-I_RE_S_subunit"/>
</dbReference>
<dbReference type="SMR" id="A0A0H4IW12"/>
<dbReference type="InterPro" id="IPR000055">
    <property type="entry name" value="Restrct_endonuc_typeI_TRD"/>
</dbReference>
<evidence type="ECO:0000259" key="4">
    <source>
        <dbReference type="Pfam" id="PF01420"/>
    </source>
</evidence>
<dbReference type="KEGG" id="ngo:NGO_02155"/>
<dbReference type="PANTHER" id="PTHR43140">
    <property type="entry name" value="TYPE-1 RESTRICTION ENZYME ECOKI SPECIFICITY PROTEIN"/>
    <property type="match status" value="1"/>
</dbReference>
<dbReference type="PANTHER" id="PTHR43140:SF1">
    <property type="entry name" value="TYPE I RESTRICTION ENZYME ECOKI SPECIFICITY SUBUNIT"/>
    <property type="match status" value="1"/>
</dbReference>
<accession>A0A0H4IW12</accession>
<comment type="similarity">
    <text evidence="1">Belongs to the type-I restriction system S methylase family.</text>
</comment>
<organism evidence="5 6">
    <name type="scientific">Neisseria gonorrhoeae (strain ATCC 700825 / FA 1090)</name>
    <dbReference type="NCBI Taxonomy" id="242231"/>
    <lineage>
        <taxon>Bacteria</taxon>
        <taxon>Pseudomonadati</taxon>
        <taxon>Pseudomonadota</taxon>
        <taxon>Betaproteobacteria</taxon>
        <taxon>Neisseriales</taxon>
        <taxon>Neisseriaceae</taxon>
        <taxon>Neisseria</taxon>
    </lineage>
</organism>
<dbReference type="GO" id="GO:0004519">
    <property type="term" value="F:endonuclease activity"/>
    <property type="evidence" value="ECO:0007669"/>
    <property type="project" value="UniProtKB-KW"/>
</dbReference>
<dbReference type="REBASE" id="26528">
    <property type="entry name" value="S1.NgoAV"/>
</dbReference>
<dbReference type="EMBL" id="AE004969">
    <property type="protein sequence ID" value="AKO63618.1"/>
    <property type="molecule type" value="Genomic_DNA"/>
</dbReference>
<name>A0A0H4IW12_NEIG1</name>
<keyword evidence="5" id="KW-0255">Endonuclease</keyword>
<dbReference type="AlphaFoldDB" id="A0A0H4IW12"/>
<dbReference type="SUPFAM" id="SSF116734">
    <property type="entry name" value="DNA methylase specificity domain"/>
    <property type="match status" value="1"/>
</dbReference>
<evidence type="ECO:0000256" key="1">
    <source>
        <dbReference type="ARBA" id="ARBA00010923"/>
    </source>
</evidence>
<proteinExistence type="inferred from homology"/>
<dbReference type="GO" id="GO:0009307">
    <property type="term" value="P:DNA restriction-modification system"/>
    <property type="evidence" value="ECO:0007669"/>
    <property type="project" value="UniProtKB-KW"/>
</dbReference>
<keyword evidence="3" id="KW-0238">DNA-binding</keyword>
<dbReference type="GO" id="GO:0003677">
    <property type="term" value="F:DNA binding"/>
    <property type="evidence" value="ECO:0007669"/>
    <property type="project" value="UniProtKB-KW"/>
</dbReference>
<evidence type="ECO:0000256" key="2">
    <source>
        <dbReference type="ARBA" id="ARBA00022747"/>
    </source>
</evidence>
<evidence type="ECO:0000313" key="6">
    <source>
        <dbReference type="Proteomes" id="UP000000535"/>
    </source>
</evidence>
<evidence type="ECO:0000256" key="3">
    <source>
        <dbReference type="ARBA" id="ARBA00023125"/>
    </source>
</evidence>
<dbReference type="CDD" id="cd17291">
    <property type="entry name" value="RMtype1_S_MgeORF438P-TRD-CR_like"/>
    <property type="match status" value="1"/>
</dbReference>
<dbReference type="InterPro" id="IPR044946">
    <property type="entry name" value="Restrct_endonuc_typeI_TRD_sf"/>
</dbReference>
<protein>
    <submittedName>
        <fullName evidence="5">Restriction endonuclease EcoprrI subunit S</fullName>
    </submittedName>
</protein>
<evidence type="ECO:0000313" key="5">
    <source>
        <dbReference type="EMBL" id="AKO63618.1"/>
    </source>
</evidence>
<keyword evidence="5" id="KW-0540">Nuclease</keyword>
<keyword evidence="2" id="KW-0680">Restriction system</keyword>
<dbReference type="Proteomes" id="UP000000535">
    <property type="component" value="Chromosome"/>
</dbReference>
<dbReference type="Pfam" id="PF01420">
    <property type="entry name" value="Methylase_S"/>
    <property type="match status" value="1"/>
</dbReference>
<keyword evidence="6" id="KW-1185">Reference proteome</keyword>
<feature type="domain" description="Type I restriction modification DNA specificity" evidence="4">
    <location>
        <begin position="52"/>
        <end position="183"/>
    </location>
</feature>
<keyword evidence="5" id="KW-0378">Hydrolase</keyword>